<gene>
    <name evidence="6" type="ORF">M6D93_07040</name>
</gene>
<comment type="similarity">
    <text evidence="1 5">Belongs to the enoyl-CoA hydratase/isomerase family.</text>
</comment>
<evidence type="ECO:0000256" key="3">
    <source>
        <dbReference type="ARBA" id="ARBA00023709"/>
    </source>
</evidence>
<reference evidence="6" key="2">
    <citation type="submission" date="2022-05" db="EMBL/GenBank/DDBJ databases">
        <authorList>
            <person name="Kim J.-S."/>
            <person name="Lee K."/>
            <person name="Suh M."/>
            <person name="Eom M."/>
            <person name="Kim J.-S."/>
            <person name="Kim D.-S."/>
            <person name="Ko S.-H."/>
            <person name="Shin Y."/>
            <person name="Lee J.-S."/>
        </authorList>
    </citation>
    <scope>NUCLEOTIDE SEQUENCE</scope>
    <source>
        <strain evidence="6">N237</strain>
    </source>
</reference>
<dbReference type="PROSITE" id="PS00166">
    <property type="entry name" value="ENOYL_COA_HYDRATASE"/>
    <property type="match status" value="1"/>
</dbReference>
<dbReference type="EMBL" id="CP097332">
    <property type="protein sequence ID" value="UQX89748.1"/>
    <property type="molecule type" value="Genomic_DNA"/>
</dbReference>
<dbReference type="Gene3D" id="1.10.12.10">
    <property type="entry name" value="Lyase 2-enoyl-coa Hydratase, Chain A, domain 2"/>
    <property type="match status" value="1"/>
</dbReference>
<proteinExistence type="inferred from homology"/>
<dbReference type="InterPro" id="IPR014748">
    <property type="entry name" value="Enoyl-CoA_hydra_C"/>
</dbReference>
<evidence type="ECO:0000313" key="7">
    <source>
        <dbReference type="Proteomes" id="UP001056336"/>
    </source>
</evidence>
<keyword evidence="2" id="KW-0456">Lyase</keyword>
<dbReference type="CDD" id="cd06558">
    <property type="entry name" value="crotonase-like"/>
    <property type="match status" value="1"/>
</dbReference>
<dbReference type="Pfam" id="PF00378">
    <property type="entry name" value="ECH_1"/>
    <property type="match status" value="1"/>
</dbReference>
<dbReference type="InterPro" id="IPR029045">
    <property type="entry name" value="ClpP/crotonase-like_dom_sf"/>
</dbReference>
<dbReference type="PANTHER" id="PTHR11941">
    <property type="entry name" value="ENOYL-COA HYDRATASE-RELATED"/>
    <property type="match status" value="1"/>
</dbReference>
<reference evidence="6" key="1">
    <citation type="journal article" date="2018" name="Int. J. Syst. Evol. Microbiol.">
        <title>Jatrophihabitans telluris sp. nov., isolated from sediment soil of lava forest wetlands and the emended description of the genus Jatrophihabitans.</title>
        <authorList>
            <person name="Lee K.C."/>
            <person name="Suh M.K."/>
            <person name="Eom M.K."/>
            <person name="Kim K.K."/>
            <person name="Kim J.S."/>
            <person name="Kim D.S."/>
            <person name="Ko S.H."/>
            <person name="Shin Y.K."/>
            <person name="Lee J.S."/>
        </authorList>
    </citation>
    <scope>NUCLEOTIDE SEQUENCE</scope>
    <source>
        <strain evidence="6">N237</strain>
    </source>
</reference>
<evidence type="ECO:0000256" key="4">
    <source>
        <dbReference type="ARBA" id="ARBA00023717"/>
    </source>
</evidence>
<evidence type="ECO:0000256" key="1">
    <source>
        <dbReference type="ARBA" id="ARBA00005254"/>
    </source>
</evidence>
<sequence>MNAVASSIDFVVTDGVGTITLNRPAKLNSVTTAMSADLLELVARVGTGGLPSEVRVLVVTGAGERAFSVGSDINEVDQYPDPWRFRNRRDYCDALRSLRIPVIAAVNGYAYGGGLELALSADIRLASTTASFAAAEIKLGWIGGGGVSALLSRSVSASDAALLLLTGDPVPASEALRMGLVSRLYEPGDLLAAAHELAASIATRPTIAAQAAKANLHAAASMGQEAAIQYEREMQAICMGTDDAAEGRLAFAEKRAPQFTGR</sequence>
<accession>A0ABY4R1F0</accession>
<comment type="catalytic activity">
    <reaction evidence="4">
        <text>a 4-saturated-(3S)-3-hydroxyacyl-CoA = a (3E)-enoyl-CoA + H2O</text>
        <dbReference type="Rhea" id="RHEA:20724"/>
        <dbReference type="ChEBI" id="CHEBI:15377"/>
        <dbReference type="ChEBI" id="CHEBI:58521"/>
        <dbReference type="ChEBI" id="CHEBI:137480"/>
        <dbReference type="EC" id="4.2.1.17"/>
    </reaction>
</comment>
<dbReference type="RefSeq" id="WP_249773644.1">
    <property type="nucleotide sequence ID" value="NZ_CP097332.1"/>
</dbReference>
<comment type="catalytic activity">
    <reaction evidence="3">
        <text>a (3S)-3-hydroxyacyl-CoA = a (2E)-enoyl-CoA + H2O</text>
        <dbReference type="Rhea" id="RHEA:16105"/>
        <dbReference type="ChEBI" id="CHEBI:15377"/>
        <dbReference type="ChEBI" id="CHEBI:57318"/>
        <dbReference type="ChEBI" id="CHEBI:58856"/>
        <dbReference type="EC" id="4.2.1.17"/>
    </reaction>
</comment>
<evidence type="ECO:0000256" key="2">
    <source>
        <dbReference type="ARBA" id="ARBA00023239"/>
    </source>
</evidence>
<protein>
    <submittedName>
        <fullName evidence="6">Enoyl-CoA hydratase-related protein</fullName>
    </submittedName>
</protein>
<name>A0ABY4R1F0_9ACTN</name>
<dbReference type="Gene3D" id="3.90.226.10">
    <property type="entry name" value="2-enoyl-CoA Hydratase, Chain A, domain 1"/>
    <property type="match status" value="1"/>
</dbReference>
<evidence type="ECO:0000256" key="5">
    <source>
        <dbReference type="RuleBase" id="RU003707"/>
    </source>
</evidence>
<dbReference type="InterPro" id="IPR001753">
    <property type="entry name" value="Enoyl-CoA_hydra/iso"/>
</dbReference>
<dbReference type="InterPro" id="IPR018376">
    <property type="entry name" value="Enoyl-CoA_hyd/isom_CS"/>
</dbReference>
<organism evidence="6 7">
    <name type="scientific">Jatrophihabitans telluris</name>
    <dbReference type="NCBI Taxonomy" id="2038343"/>
    <lineage>
        <taxon>Bacteria</taxon>
        <taxon>Bacillati</taxon>
        <taxon>Actinomycetota</taxon>
        <taxon>Actinomycetes</taxon>
        <taxon>Jatrophihabitantales</taxon>
        <taxon>Jatrophihabitantaceae</taxon>
        <taxon>Jatrophihabitans</taxon>
    </lineage>
</organism>
<keyword evidence="7" id="KW-1185">Reference proteome</keyword>
<dbReference type="SUPFAM" id="SSF52096">
    <property type="entry name" value="ClpP/crotonase"/>
    <property type="match status" value="1"/>
</dbReference>
<dbReference type="Proteomes" id="UP001056336">
    <property type="component" value="Chromosome"/>
</dbReference>
<dbReference type="PANTHER" id="PTHR11941:SF54">
    <property type="entry name" value="ENOYL-COA HYDRATASE, MITOCHONDRIAL"/>
    <property type="match status" value="1"/>
</dbReference>
<evidence type="ECO:0000313" key="6">
    <source>
        <dbReference type="EMBL" id="UQX89748.1"/>
    </source>
</evidence>